<name>A0ABW3NB92_9BACI</name>
<keyword evidence="5" id="KW-1185">Reference proteome</keyword>
<organism evidence="4 5">
    <name type="scientific">Oceanobacillus locisalsi</name>
    <dbReference type="NCBI Taxonomy" id="546107"/>
    <lineage>
        <taxon>Bacteria</taxon>
        <taxon>Bacillati</taxon>
        <taxon>Bacillota</taxon>
        <taxon>Bacilli</taxon>
        <taxon>Bacillales</taxon>
        <taxon>Bacillaceae</taxon>
        <taxon>Oceanobacillus</taxon>
    </lineage>
</organism>
<proteinExistence type="inferred from homology"/>
<dbReference type="PANTHER" id="PTHR46696:SF1">
    <property type="entry name" value="CYTOCHROME P450 YJIB-RELATED"/>
    <property type="match status" value="1"/>
</dbReference>
<protein>
    <submittedName>
        <fullName evidence="4">Cytochrome P450</fullName>
    </submittedName>
</protein>
<dbReference type="InterPro" id="IPR036396">
    <property type="entry name" value="Cyt_P450_sf"/>
</dbReference>
<dbReference type="InterPro" id="IPR001128">
    <property type="entry name" value="Cyt_P450"/>
</dbReference>
<dbReference type="Pfam" id="PF00067">
    <property type="entry name" value="p450"/>
    <property type="match status" value="1"/>
</dbReference>
<dbReference type="RefSeq" id="WP_379590080.1">
    <property type="nucleotide sequence ID" value="NZ_JBHTKK010000001.1"/>
</dbReference>
<dbReference type="Proteomes" id="UP001597041">
    <property type="component" value="Unassembled WGS sequence"/>
</dbReference>
<dbReference type="Gene3D" id="1.10.630.10">
    <property type="entry name" value="Cytochrome P450"/>
    <property type="match status" value="1"/>
</dbReference>
<sequence>MVKPMVQDKGVDHTIDFLKDGYYYFSKRMNEYQEDAVNSRIFGRKLVMLRASEAAELVNDATKFKAEKSISELSTSLLKEENGVFYLADIDDHQEKGWFEEAFSIEKREELESIFRQRWEERMESWKRSPSIDFMTEMEEMWVIAVCNWIGIPIRANNLNQRTTDIQEFVQLFSKYGLNRLKRNQAKNRIEKWLVFLVRQLRAGRIHVDEEKILYHLSWYEDAAGYILPAKEVVQELLLLIRAFVASSRWVVFSQAALLHHPELKERLQRDKGYVDCFMYEVIRYYSVVPFSVAKTKQQFFWKDMFFPKNQLVLFDIYGTNHHTELWADPDNFQPERFLGRLPGMTTNTSDAAQESITMQLMRISLSYLLRTDWVMSDQPLNSQGSEIPARPKNGMRLEFYHETFYEDM</sequence>
<keyword evidence="2" id="KW-0408">Iron</keyword>
<evidence type="ECO:0000313" key="5">
    <source>
        <dbReference type="Proteomes" id="UP001597041"/>
    </source>
</evidence>
<evidence type="ECO:0000256" key="3">
    <source>
        <dbReference type="ARBA" id="ARBA00023033"/>
    </source>
</evidence>
<dbReference type="PRINTS" id="PR00463">
    <property type="entry name" value="EP450I"/>
</dbReference>
<dbReference type="SUPFAM" id="SSF48264">
    <property type="entry name" value="Cytochrome P450"/>
    <property type="match status" value="1"/>
</dbReference>
<evidence type="ECO:0000256" key="1">
    <source>
        <dbReference type="ARBA" id="ARBA00010617"/>
    </source>
</evidence>
<comment type="caution">
    <text evidence="4">The sequence shown here is derived from an EMBL/GenBank/DDBJ whole genome shotgun (WGS) entry which is preliminary data.</text>
</comment>
<comment type="similarity">
    <text evidence="1">Belongs to the cytochrome P450 family.</text>
</comment>
<keyword evidence="2" id="KW-0349">Heme</keyword>
<dbReference type="PANTHER" id="PTHR46696">
    <property type="entry name" value="P450, PUTATIVE (EUROFUNG)-RELATED"/>
    <property type="match status" value="1"/>
</dbReference>
<dbReference type="EMBL" id="JBHTKK010000001">
    <property type="protein sequence ID" value="MFD1064633.1"/>
    <property type="molecule type" value="Genomic_DNA"/>
</dbReference>
<keyword evidence="3" id="KW-0560">Oxidoreductase</keyword>
<dbReference type="InterPro" id="IPR002401">
    <property type="entry name" value="Cyt_P450_E_grp-I"/>
</dbReference>
<evidence type="ECO:0000256" key="2">
    <source>
        <dbReference type="ARBA" id="ARBA00022617"/>
    </source>
</evidence>
<reference evidence="5" key="1">
    <citation type="journal article" date="2019" name="Int. J. Syst. Evol. Microbiol.">
        <title>The Global Catalogue of Microorganisms (GCM) 10K type strain sequencing project: providing services to taxonomists for standard genome sequencing and annotation.</title>
        <authorList>
            <consortium name="The Broad Institute Genomics Platform"/>
            <consortium name="The Broad Institute Genome Sequencing Center for Infectious Disease"/>
            <person name="Wu L."/>
            <person name="Ma J."/>
        </authorList>
    </citation>
    <scope>NUCLEOTIDE SEQUENCE [LARGE SCALE GENOMIC DNA]</scope>
    <source>
        <strain evidence="5">CCUG 56608</strain>
    </source>
</reference>
<evidence type="ECO:0000313" key="4">
    <source>
        <dbReference type="EMBL" id="MFD1064633.1"/>
    </source>
</evidence>
<accession>A0ABW3NB92</accession>
<keyword evidence="3" id="KW-0503">Monooxygenase</keyword>
<keyword evidence="2" id="KW-0479">Metal-binding</keyword>
<gene>
    <name evidence="4" type="ORF">ACFQ19_01215</name>
</gene>